<evidence type="ECO:0000256" key="1">
    <source>
        <dbReference type="PROSITE-ProRule" id="PRU00409"/>
    </source>
</evidence>
<dbReference type="Gene3D" id="3.30.470.20">
    <property type="entry name" value="ATP-grasp fold, B domain"/>
    <property type="match status" value="1"/>
</dbReference>
<dbReference type="InterPro" id="IPR003806">
    <property type="entry name" value="ATP-grasp_PylC-type"/>
</dbReference>
<dbReference type="EMBL" id="CP002546">
    <property type="protein sequence ID" value="ADY62234.1"/>
    <property type="molecule type" value="Genomic_DNA"/>
</dbReference>
<dbReference type="InterPro" id="IPR011761">
    <property type="entry name" value="ATP-grasp"/>
</dbReference>
<proteinExistence type="predicted"/>
<dbReference type="PROSITE" id="PS50975">
    <property type="entry name" value="ATP_GRASP"/>
    <property type="match status" value="1"/>
</dbReference>
<keyword evidence="4" id="KW-1185">Reference proteome</keyword>
<gene>
    <name evidence="3" type="ordered locus">Plabr_4663</name>
</gene>
<evidence type="ECO:0000313" key="3">
    <source>
        <dbReference type="EMBL" id="ADY62234.1"/>
    </source>
</evidence>
<dbReference type="GO" id="GO:0046872">
    <property type="term" value="F:metal ion binding"/>
    <property type="evidence" value="ECO:0007669"/>
    <property type="project" value="InterPro"/>
</dbReference>
<name>F0SPC6_RUBBR</name>
<feature type="domain" description="ATP-grasp" evidence="2">
    <location>
        <begin position="133"/>
        <end position="316"/>
    </location>
</feature>
<keyword evidence="1" id="KW-0067">ATP-binding</keyword>
<keyword evidence="1" id="KW-0547">Nucleotide-binding</keyword>
<dbReference type="GO" id="GO:0005524">
    <property type="term" value="F:ATP binding"/>
    <property type="evidence" value="ECO:0007669"/>
    <property type="project" value="UniProtKB-UniRule"/>
</dbReference>
<dbReference type="SUPFAM" id="SSF56059">
    <property type="entry name" value="Glutathione synthetase ATP-binding domain-like"/>
    <property type="match status" value="1"/>
</dbReference>
<dbReference type="OrthoDB" id="271331at2"/>
<organism evidence="3 4">
    <name type="scientific">Rubinisphaera brasiliensis (strain ATCC 49424 / DSM 5305 / JCM 21570 / IAM 15109 / NBRC 103401 / IFAM 1448)</name>
    <name type="common">Planctomyces brasiliensis</name>
    <dbReference type="NCBI Taxonomy" id="756272"/>
    <lineage>
        <taxon>Bacteria</taxon>
        <taxon>Pseudomonadati</taxon>
        <taxon>Planctomycetota</taxon>
        <taxon>Planctomycetia</taxon>
        <taxon>Planctomycetales</taxon>
        <taxon>Planctomycetaceae</taxon>
        <taxon>Rubinisphaera</taxon>
    </lineage>
</organism>
<dbReference type="InterPro" id="IPR040803">
    <property type="entry name" value="MfnD_preATP-grasp"/>
</dbReference>
<reference evidence="4" key="1">
    <citation type="submission" date="2011-02" db="EMBL/GenBank/DDBJ databases">
        <title>The complete genome of Planctomyces brasiliensis DSM 5305.</title>
        <authorList>
            <person name="Lucas S."/>
            <person name="Copeland A."/>
            <person name="Lapidus A."/>
            <person name="Bruce D."/>
            <person name="Goodwin L."/>
            <person name="Pitluck S."/>
            <person name="Kyrpides N."/>
            <person name="Mavromatis K."/>
            <person name="Pagani I."/>
            <person name="Ivanova N."/>
            <person name="Ovchinnikova G."/>
            <person name="Lu M."/>
            <person name="Detter J.C."/>
            <person name="Han C."/>
            <person name="Land M."/>
            <person name="Hauser L."/>
            <person name="Markowitz V."/>
            <person name="Cheng J.-F."/>
            <person name="Hugenholtz P."/>
            <person name="Woyke T."/>
            <person name="Wu D."/>
            <person name="Tindall B."/>
            <person name="Pomrenke H.G."/>
            <person name="Brambilla E."/>
            <person name="Klenk H.-P."/>
            <person name="Eisen J.A."/>
        </authorList>
    </citation>
    <scope>NUCLEOTIDE SEQUENCE [LARGE SCALE GENOMIC DNA]</scope>
    <source>
        <strain evidence="4">ATCC 49424 / DSM 5305 / JCM 21570 / NBRC 103401 / IFAM 1448</strain>
    </source>
</reference>
<dbReference type="Proteomes" id="UP000006860">
    <property type="component" value="Chromosome"/>
</dbReference>
<dbReference type="RefSeq" id="WP_013630938.1">
    <property type="nucleotide sequence ID" value="NC_015174.1"/>
</dbReference>
<evidence type="ECO:0000313" key="4">
    <source>
        <dbReference type="Proteomes" id="UP000006860"/>
    </source>
</evidence>
<dbReference type="Gene3D" id="3.40.50.11770">
    <property type="match status" value="1"/>
</dbReference>
<dbReference type="eggNOG" id="COG1821">
    <property type="taxonomic scope" value="Bacteria"/>
</dbReference>
<dbReference type="AlphaFoldDB" id="F0SPC6"/>
<dbReference type="Gene3D" id="2.30.36.100">
    <property type="match status" value="1"/>
</dbReference>
<dbReference type="STRING" id="756272.Plabr_4663"/>
<dbReference type="Pfam" id="PF18301">
    <property type="entry name" value="preATP-grasp_3"/>
    <property type="match status" value="1"/>
</dbReference>
<protein>
    <submittedName>
        <fullName evidence="3">ATP-grasp fold domain protein, DUF201-type</fullName>
    </submittedName>
</protein>
<dbReference type="InterPro" id="IPR024710">
    <property type="entry name" value="MfnD"/>
</dbReference>
<evidence type="ECO:0000259" key="2">
    <source>
        <dbReference type="PROSITE" id="PS50975"/>
    </source>
</evidence>
<dbReference type="HOGENOM" id="CLU_059501_1_0_0"/>
<dbReference type="Pfam" id="PF02655">
    <property type="entry name" value="ATP-grasp_3"/>
    <property type="match status" value="1"/>
</dbReference>
<sequence length="336" mass="36675">MRKTHLFVSEFLTSGALAGQPLPPSLLQEGEMMWQALIEDILQLDYCRVTTTFDPRLVPPSHPRLIALPAKSPTAESDLFFKLAAETDGTLLIAPELDGLLEERIQQLTGLNKGHLLSTPEATCIASDKWKFHQLAVQAGLPVPQTTPVPRSIELLSIPFPLVIKPRRGAGTTDTQIISSSAHLESWLSKAERPEEFLVQEFIPGQPASISCIISPSTKFVSWLPSGLQLFDGLSYLGGKVGGEIGRSDEIETVAQAAVSLIPGLIGYIGVDVIIPDNKQTPVMLLEINSRLTTSYLGYRELVQESLAERMLGKLDATTWTRRSEQISFSVPAANP</sequence>
<accession>F0SPC6</accession>
<dbReference type="PIRSF" id="PIRSF016766">
    <property type="entry name" value="UCP016766_ATPgrasp"/>
    <property type="match status" value="1"/>
</dbReference>
<dbReference type="KEGG" id="pbs:Plabr_4663"/>